<feature type="domain" description="Thiamine phosphate synthase/TenI" evidence="11">
    <location>
        <begin position="11"/>
        <end position="192"/>
    </location>
</feature>
<comment type="catalytic activity">
    <reaction evidence="9">
        <text>2-(2-carboxy-4-methylthiazol-5-yl)ethyl phosphate + 4-amino-2-methyl-5-(diphosphooxymethyl)pyrimidine + 2 H(+) = thiamine phosphate + CO2 + diphosphate</text>
        <dbReference type="Rhea" id="RHEA:47848"/>
        <dbReference type="ChEBI" id="CHEBI:15378"/>
        <dbReference type="ChEBI" id="CHEBI:16526"/>
        <dbReference type="ChEBI" id="CHEBI:33019"/>
        <dbReference type="ChEBI" id="CHEBI:37575"/>
        <dbReference type="ChEBI" id="CHEBI:57841"/>
        <dbReference type="ChEBI" id="CHEBI:62890"/>
        <dbReference type="EC" id="2.5.1.3"/>
    </reaction>
</comment>
<dbReference type="SUPFAM" id="SSF51391">
    <property type="entry name" value="Thiamin phosphate synthase"/>
    <property type="match status" value="1"/>
</dbReference>
<dbReference type="AlphaFoldDB" id="A0A382XGR2"/>
<dbReference type="GO" id="GO:0005737">
    <property type="term" value="C:cytoplasm"/>
    <property type="evidence" value="ECO:0007669"/>
    <property type="project" value="TreeGrafter"/>
</dbReference>
<dbReference type="InterPro" id="IPR034291">
    <property type="entry name" value="TMP_synthase"/>
</dbReference>
<feature type="non-terminal residue" evidence="12">
    <location>
        <position position="202"/>
    </location>
</feature>
<keyword evidence="6" id="KW-0460">Magnesium</keyword>
<evidence type="ECO:0000256" key="8">
    <source>
        <dbReference type="ARBA" id="ARBA00047334"/>
    </source>
</evidence>
<evidence type="ECO:0000256" key="9">
    <source>
        <dbReference type="ARBA" id="ARBA00047851"/>
    </source>
</evidence>
<evidence type="ECO:0000256" key="5">
    <source>
        <dbReference type="ARBA" id="ARBA00022723"/>
    </source>
</evidence>
<evidence type="ECO:0000256" key="10">
    <source>
        <dbReference type="ARBA" id="ARBA00047883"/>
    </source>
</evidence>
<evidence type="ECO:0000259" key="11">
    <source>
        <dbReference type="Pfam" id="PF02581"/>
    </source>
</evidence>
<evidence type="ECO:0000256" key="4">
    <source>
        <dbReference type="ARBA" id="ARBA00022679"/>
    </source>
</evidence>
<dbReference type="PANTHER" id="PTHR20857">
    <property type="entry name" value="THIAMINE-PHOSPHATE PYROPHOSPHORYLASE"/>
    <property type="match status" value="1"/>
</dbReference>
<dbReference type="GO" id="GO:0009229">
    <property type="term" value="P:thiamine diphosphate biosynthetic process"/>
    <property type="evidence" value="ECO:0007669"/>
    <property type="project" value="UniProtKB-UniPathway"/>
</dbReference>
<evidence type="ECO:0000256" key="6">
    <source>
        <dbReference type="ARBA" id="ARBA00022842"/>
    </source>
</evidence>
<keyword evidence="7" id="KW-0784">Thiamine biosynthesis</keyword>
<dbReference type="CDD" id="cd00564">
    <property type="entry name" value="TMP_TenI"/>
    <property type="match status" value="1"/>
</dbReference>
<evidence type="ECO:0000313" key="12">
    <source>
        <dbReference type="EMBL" id="SVD69611.1"/>
    </source>
</evidence>
<dbReference type="GO" id="GO:0004789">
    <property type="term" value="F:thiamine-phosphate diphosphorylase activity"/>
    <property type="evidence" value="ECO:0007669"/>
    <property type="project" value="UniProtKB-EC"/>
</dbReference>
<sequence length="202" mass="21295">MPLSNSELCRLYLISPPTFDLDDFSGQLSLALKAGDVACLQLRLKGASDSAIRTASARLIPICKDHGVAFVINDRPDLATDVGADGLHIGVDDVSYEKTRRLVGQDAIVGVSCYNSRHLAMVAGEGGADYIAFGAFFPTTTKQPRVHAKPELLTWWHTNTTVPCVAIGGISVENCGVLVQAGADFLAVISGIWSNPDGPGAA</sequence>
<proteinExistence type="inferred from homology"/>
<protein>
    <recommendedName>
        <fullName evidence="3">thiamine phosphate synthase</fullName>
        <ecNumber evidence="3">2.5.1.3</ecNumber>
    </recommendedName>
</protein>
<dbReference type="EMBL" id="UINC01167226">
    <property type="protein sequence ID" value="SVD69611.1"/>
    <property type="molecule type" value="Genomic_DNA"/>
</dbReference>
<comment type="catalytic activity">
    <reaction evidence="10">
        <text>2-[(2R,5Z)-2-carboxy-4-methylthiazol-5(2H)-ylidene]ethyl phosphate + 4-amino-2-methyl-5-(diphosphooxymethyl)pyrimidine + 2 H(+) = thiamine phosphate + CO2 + diphosphate</text>
        <dbReference type="Rhea" id="RHEA:47844"/>
        <dbReference type="ChEBI" id="CHEBI:15378"/>
        <dbReference type="ChEBI" id="CHEBI:16526"/>
        <dbReference type="ChEBI" id="CHEBI:33019"/>
        <dbReference type="ChEBI" id="CHEBI:37575"/>
        <dbReference type="ChEBI" id="CHEBI:57841"/>
        <dbReference type="ChEBI" id="CHEBI:62899"/>
        <dbReference type="EC" id="2.5.1.3"/>
    </reaction>
</comment>
<comment type="pathway">
    <text evidence="2">Cofactor biosynthesis; thiamine diphosphate biosynthesis; thiamine phosphate from 4-amino-2-methyl-5-diphosphomethylpyrimidine and 4-methyl-5-(2-phosphoethyl)-thiazole: step 1/1.</text>
</comment>
<dbReference type="EC" id="2.5.1.3" evidence="3"/>
<evidence type="ECO:0000256" key="7">
    <source>
        <dbReference type="ARBA" id="ARBA00022977"/>
    </source>
</evidence>
<comment type="catalytic activity">
    <reaction evidence="8">
        <text>4-methyl-5-(2-phosphooxyethyl)-thiazole + 4-amino-2-methyl-5-(diphosphooxymethyl)pyrimidine + H(+) = thiamine phosphate + diphosphate</text>
        <dbReference type="Rhea" id="RHEA:22328"/>
        <dbReference type="ChEBI" id="CHEBI:15378"/>
        <dbReference type="ChEBI" id="CHEBI:33019"/>
        <dbReference type="ChEBI" id="CHEBI:37575"/>
        <dbReference type="ChEBI" id="CHEBI:57841"/>
        <dbReference type="ChEBI" id="CHEBI:58296"/>
        <dbReference type="EC" id="2.5.1.3"/>
    </reaction>
</comment>
<name>A0A382XGR2_9ZZZZ</name>
<reference evidence="12" key="1">
    <citation type="submission" date="2018-05" db="EMBL/GenBank/DDBJ databases">
        <authorList>
            <person name="Lanie J.A."/>
            <person name="Ng W.-L."/>
            <person name="Kazmierczak K.M."/>
            <person name="Andrzejewski T.M."/>
            <person name="Davidsen T.M."/>
            <person name="Wayne K.J."/>
            <person name="Tettelin H."/>
            <person name="Glass J.I."/>
            <person name="Rusch D."/>
            <person name="Podicherti R."/>
            <person name="Tsui H.-C.T."/>
            <person name="Winkler M.E."/>
        </authorList>
    </citation>
    <scope>NUCLEOTIDE SEQUENCE</scope>
</reference>
<dbReference type="InterPro" id="IPR022998">
    <property type="entry name" value="ThiamineP_synth_TenI"/>
</dbReference>
<dbReference type="InterPro" id="IPR013785">
    <property type="entry name" value="Aldolase_TIM"/>
</dbReference>
<dbReference type="Pfam" id="PF02581">
    <property type="entry name" value="TMP-TENI"/>
    <property type="match status" value="1"/>
</dbReference>
<evidence type="ECO:0000256" key="3">
    <source>
        <dbReference type="ARBA" id="ARBA00012830"/>
    </source>
</evidence>
<dbReference type="Gene3D" id="3.20.20.70">
    <property type="entry name" value="Aldolase class I"/>
    <property type="match status" value="1"/>
</dbReference>
<keyword evidence="4" id="KW-0808">Transferase</keyword>
<dbReference type="UniPathway" id="UPA00060">
    <property type="reaction ID" value="UER00141"/>
</dbReference>
<evidence type="ECO:0000256" key="2">
    <source>
        <dbReference type="ARBA" id="ARBA00005165"/>
    </source>
</evidence>
<gene>
    <name evidence="12" type="ORF">METZ01_LOCUS422465</name>
</gene>
<comment type="cofactor">
    <cofactor evidence="1">
        <name>Mg(2+)</name>
        <dbReference type="ChEBI" id="CHEBI:18420"/>
    </cofactor>
</comment>
<accession>A0A382XGR2</accession>
<dbReference type="GO" id="GO:0046872">
    <property type="term" value="F:metal ion binding"/>
    <property type="evidence" value="ECO:0007669"/>
    <property type="project" value="UniProtKB-KW"/>
</dbReference>
<dbReference type="InterPro" id="IPR036206">
    <property type="entry name" value="ThiamineP_synth_sf"/>
</dbReference>
<organism evidence="12">
    <name type="scientific">marine metagenome</name>
    <dbReference type="NCBI Taxonomy" id="408172"/>
    <lineage>
        <taxon>unclassified sequences</taxon>
        <taxon>metagenomes</taxon>
        <taxon>ecological metagenomes</taxon>
    </lineage>
</organism>
<evidence type="ECO:0000256" key="1">
    <source>
        <dbReference type="ARBA" id="ARBA00001946"/>
    </source>
</evidence>
<dbReference type="PANTHER" id="PTHR20857:SF15">
    <property type="entry name" value="THIAMINE-PHOSPHATE SYNTHASE"/>
    <property type="match status" value="1"/>
</dbReference>
<keyword evidence="5" id="KW-0479">Metal-binding</keyword>
<dbReference type="NCBIfam" id="TIGR00693">
    <property type="entry name" value="thiE"/>
    <property type="match status" value="1"/>
</dbReference>
<dbReference type="GO" id="GO:0009228">
    <property type="term" value="P:thiamine biosynthetic process"/>
    <property type="evidence" value="ECO:0007669"/>
    <property type="project" value="UniProtKB-KW"/>
</dbReference>
<dbReference type="HAMAP" id="MF_00097">
    <property type="entry name" value="TMP_synthase"/>
    <property type="match status" value="1"/>
</dbReference>